<keyword evidence="6 9" id="KW-0472">Membrane</keyword>
<dbReference type="InterPro" id="IPR026961">
    <property type="entry name" value="PGG_dom"/>
</dbReference>
<feature type="region of interest" description="Disordered" evidence="8">
    <location>
        <begin position="439"/>
        <end position="467"/>
    </location>
</feature>
<dbReference type="SUPFAM" id="SSF48403">
    <property type="entry name" value="Ankyrin repeat"/>
    <property type="match status" value="1"/>
</dbReference>
<dbReference type="Gene3D" id="1.25.40.20">
    <property type="entry name" value="Ankyrin repeat-containing domain"/>
    <property type="match status" value="1"/>
</dbReference>
<name>A0AAW1XMF0_RUBAR</name>
<keyword evidence="5 7" id="KW-0040">ANK repeat</keyword>
<dbReference type="InterPro" id="IPR002110">
    <property type="entry name" value="Ankyrin_rpt"/>
</dbReference>
<feature type="repeat" description="ANK" evidence="7">
    <location>
        <begin position="287"/>
        <end position="308"/>
    </location>
</feature>
<dbReference type="Proteomes" id="UP001457282">
    <property type="component" value="Unassembled WGS sequence"/>
</dbReference>
<evidence type="ECO:0000256" key="5">
    <source>
        <dbReference type="ARBA" id="ARBA00023043"/>
    </source>
</evidence>
<evidence type="ECO:0000259" key="10">
    <source>
        <dbReference type="Pfam" id="PF13962"/>
    </source>
</evidence>
<gene>
    <name evidence="11" type="ORF">M0R45_014371</name>
</gene>
<evidence type="ECO:0000256" key="3">
    <source>
        <dbReference type="ARBA" id="ARBA00022737"/>
    </source>
</evidence>
<keyword evidence="4 9" id="KW-1133">Transmembrane helix</keyword>
<feature type="repeat" description="ANK" evidence="7">
    <location>
        <begin position="95"/>
        <end position="127"/>
    </location>
</feature>
<accession>A0AAW1XMF0</accession>
<feature type="repeat" description="ANK" evidence="7">
    <location>
        <begin position="253"/>
        <end position="275"/>
    </location>
</feature>
<reference evidence="11 12" key="1">
    <citation type="journal article" date="2023" name="G3 (Bethesda)">
        <title>A chromosome-length genome assembly and annotation of blackberry (Rubus argutus, cv. 'Hillquist').</title>
        <authorList>
            <person name="Bruna T."/>
            <person name="Aryal R."/>
            <person name="Dudchenko O."/>
            <person name="Sargent D.J."/>
            <person name="Mead D."/>
            <person name="Buti M."/>
            <person name="Cavallini A."/>
            <person name="Hytonen T."/>
            <person name="Andres J."/>
            <person name="Pham M."/>
            <person name="Weisz D."/>
            <person name="Mascagni F."/>
            <person name="Usai G."/>
            <person name="Natali L."/>
            <person name="Bassil N."/>
            <person name="Fernandez G.E."/>
            <person name="Lomsadze A."/>
            <person name="Armour M."/>
            <person name="Olukolu B."/>
            <person name="Poorten T."/>
            <person name="Britton C."/>
            <person name="Davik J."/>
            <person name="Ashrafi H."/>
            <person name="Aiden E.L."/>
            <person name="Borodovsky M."/>
            <person name="Worthington M."/>
        </authorList>
    </citation>
    <scope>NUCLEOTIDE SEQUENCE [LARGE SCALE GENOMIC DNA]</scope>
    <source>
        <strain evidence="11">PI 553951</strain>
    </source>
</reference>
<dbReference type="PROSITE" id="PS50297">
    <property type="entry name" value="ANK_REP_REGION"/>
    <property type="match status" value="4"/>
</dbReference>
<feature type="repeat" description="ANK" evidence="7">
    <location>
        <begin position="357"/>
        <end position="377"/>
    </location>
</feature>
<dbReference type="AlphaFoldDB" id="A0AAW1XMF0"/>
<keyword evidence="2 9" id="KW-0812">Transmembrane</keyword>
<evidence type="ECO:0000256" key="2">
    <source>
        <dbReference type="ARBA" id="ARBA00022692"/>
    </source>
</evidence>
<dbReference type="Pfam" id="PF12796">
    <property type="entry name" value="Ank_2"/>
    <property type="match status" value="3"/>
</dbReference>
<evidence type="ECO:0000256" key="6">
    <source>
        <dbReference type="ARBA" id="ARBA00023136"/>
    </source>
</evidence>
<feature type="transmembrane region" description="Helical" evidence="9">
    <location>
        <begin position="586"/>
        <end position="608"/>
    </location>
</feature>
<evidence type="ECO:0000313" key="11">
    <source>
        <dbReference type="EMBL" id="KAK9937593.1"/>
    </source>
</evidence>
<dbReference type="Pfam" id="PF13962">
    <property type="entry name" value="PGG"/>
    <property type="match status" value="1"/>
</dbReference>
<feature type="transmembrane region" description="Helical" evidence="9">
    <location>
        <begin position="510"/>
        <end position="527"/>
    </location>
</feature>
<dbReference type="SMART" id="SM00248">
    <property type="entry name" value="ANK"/>
    <property type="match status" value="9"/>
</dbReference>
<dbReference type="Pfam" id="PF00023">
    <property type="entry name" value="Ank"/>
    <property type="match status" value="1"/>
</dbReference>
<evidence type="ECO:0000256" key="7">
    <source>
        <dbReference type="PROSITE-ProRule" id="PRU00023"/>
    </source>
</evidence>
<evidence type="ECO:0000256" key="1">
    <source>
        <dbReference type="ARBA" id="ARBA00004141"/>
    </source>
</evidence>
<protein>
    <recommendedName>
        <fullName evidence="10">PGG domain-containing protein</fullName>
    </recommendedName>
</protein>
<evidence type="ECO:0000256" key="4">
    <source>
        <dbReference type="ARBA" id="ARBA00022989"/>
    </source>
</evidence>
<dbReference type="PANTHER" id="PTHR24186:SF50">
    <property type="entry name" value="ANKYRIN REPEAT-CONTAINING PROTEIN ITN1-LIKE ISOFORM X1"/>
    <property type="match status" value="1"/>
</dbReference>
<dbReference type="EMBL" id="JBEDUW010000003">
    <property type="protein sequence ID" value="KAK9937593.1"/>
    <property type="molecule type" value="Genomic_DNA"/>
</dbReference>
<feature type="transmembrane region" description="Helical" evidence="9">
    <location>
        <begin position="547"/>
        <end position="566"/>
    </location>
</feature>
<feature type="domain" description="PGG" evidence="10">
    <location>
        <begin position="466"/>
        <end position="564"/>
    </location>
</feature>
<feature type="compositionally biased region" description="Basic and acidic residues" evidence="8">
    <location>
        <begin position="439"/>
        <end position="454"/>
    </location>
</feature>
<dbReference type="PANTHER" id="PTHR24186">
    <property type="entry name" value="PROTEIN PHOSPHATASE 1 REGULATORY SUBUNIT"/>
    <property type="match status" value="1"/>
</dbReference>
<keyword evidence="3" id="KW-0677">Repeat</keyword>
<comment type="caution">
    <text evidence="11">The sequence shown here is derived from an EMBL/GenBank/DDBJ whole genome shotgun (WGS) entry which is preliminary data.</text>
</comment>
<keyword evidence="12" id="KW-1185">Reference proteome</keyword>
<feature type="transmembrane region" description="Helical" evidence="9">
    <location>
        <begin position="472"/>
        <end position="490"/>
    </location>
</feature>
<organism evidence="11 12">
    <name type="scientific">Rubus argutus</name>
    <name type="common">Southern blackberry</name>
    <dbReference type="NCBI Taxonomy" id="59490"/>
    <lineage>
        <taxon>Eukaryota</taxon>
        <taxon>Viridiplantae</taxon>
        <taxon>Streptophyta</taxon>
        <taxon>Embryophyta</taxon>
        <taxon>Tracheophyta</taxon>
        <taxon>Spermatophyta</taxon>
        <taxon>Magnoliopsida</taxon>
        <taxon>eudicotyledons</taxon>
        <taxon>Gunneridae</taxon>
        <taxon>Pentapetalae</taxon>
        <taxon>rosids</taxon>
        <taxon>fabids</taxon>
        <taxon>Rosales</taxon>
        <taxon>Rosaceae</taxon>
        <taxon>Rosoideae</taxon>
        <taxon>Rosoideae incertae sedis</taxon>
        <taxon>Rubus</taxon>
    </lineage>
</organism>
<comment type="subcellular location">
    <subcellularLocation>
        <location evidence="1">Membrane</location>
        <topology evidence="1">Multi-pass membrane protein</topology>
    </subcellularLocation>
</comment>
<evidence type="ECO:0000256" key="8">
    <source>
        <dbReference type="SAM" id="MobiDB-lite"/>
    </source>
</evidence>
<dbReference type="GO" id="GO:0005886">
    <property type="term" value="C:plasma membrane"/>
    <property type="evidence" value="ECO:0007669"/>
    <property type="project" value="TreeGrafter"/>
</dbReference>
<sequence length="624" mass="69173">MTTIDPYLYEAATLGDDKSIIFCYLFYMRRFTGLNVNELLTPQRRRCLLNHDLLLQKTPKDNNILHIAAEFKQIDFFRQVPNHYSPALFWAVNKKGDTPLHVAARVGCAEIVEFLIGQAKALHISGADTESGHSQSHRKVLLRMTNLVMDTALHVAVRYGHLRVVDMLMEADPELCCLTNSAHESALFLAARKESADIARHLLNESSVCPSFQGTNGVTALHAAVTRPNFTSKGIVRTMVSKNPEMIKNVDAIGWTPLHYAAFRGNLEATRVLMQWDSSASYILDNSGMSALHVAAYAGHTKVMEELIWWRPDICDLVDDKGQTALHAAVLGARVNVVEYTLKTPKLAAIINEADKDGNTPLHLAAIQQNAKIIKVMSSDPKVDMIAINKDFLKPIDLFLGDNIGAQDTIHSCAVSNNLGWSVGVPFFQQQISRDFDKFESPEKDTDNKIRDNQLQDPSDDSNGSKRDDTKLLVATLIATVTFAASFTNVPGGFKDDGMPVLYDQATFKVFQFFNAVSFYISILAIYNESTPITVLSIHLPTPSSLIQYSIGGMVVAFFSGTLAVQPRHYDGHLLRFLFGTTAVDIVLAVICGILLILAIIPVLKSLVQISRGRRFRSLRNRVI</sequence>
<dbReference type="PROSITE" id="PS50088">
    <property type="entry name" value="ANK_REPEAT"/>
    <property type="match status" value="5"/>
</dbReference>
<dbReference type="InterPro" id="IPR036770">
    <property type="entry name" value="Ankyrin_rpt-contain_sf"/>
</dbReference>
<evidence type="ECO:0000313" key="12">
    <source>
        <dbReference type="Proteomes" id="UP001457282"/>
    </source>
</evidence>
<evidence type="ECO:0000256" key="9">
    <source>
        <dbReference type="SAM" id="Phobius"/>
    </source>
</evidence>
<feature type="repeat" description="ANK" evidence="7">
    <location>
        <begin position="148"/>
        <end position="180"/>
    </location>
</feature>
<proteinExistence type="predicted"/>